<accession>A0A918XUR8</accession>
<comment type="caution">
    <text evidence="4">The sequence shown here is derived from an EMBL/GenBank/DDBJ whole genome shotgun (WGS) entry which is preliminary data.</text>
</comment>
<dbReference type="GO" id="GO:0006749">
    <property type="term" value="P:glutathione metabolic process"/>
    <property type="evidence" value="ECO:0007669"/>
    <property type="project" value="TreeGrafter"/>
</dbReference>
<dbReference type="AlphaFoldDB" id="A0A918XUR8"/>
<protein>
    <submittedName>
        <fullName evidence="4">Methylhydantoinase</fullName>
    </submittedName>
</protein>
<reference evidence="4" key="1">
    <citation type="journal article" date="2014" name="Int. J. Syst. Evol. Microbiol.">
        <title>Complete genome sequence of Corynebacterium casei LMG S-19264T (=DSM 44701T), isolated from a smear-ripened cheese.</title>
        <authorList>
            <consortium name="US DOE Joint Genome Institute (JGI-PGF)"/>
            <person name="Walter F."/>
            <person name="Albersmeier A."/>
            <person name="Kalinowski J."/>
            <person name="Ruckert C."/>
        </authorList>
    </citation>
    <scope>NUCLEOTIDE SEQUENCE</scope>
    <source>
        <strain evidence="4">KCTC 42651</strain>
    </source>
</reference>
<name>A0A918XUR8_9PROT</name>
<keyword evidence="5" id="KW-1185">Reference proteome</keyword>
<sequence>MTVSSSAPRLAVDVGGTFTDVALEIGPRRVTAKVLTTPQAPEEGVLAGVDKAVAEAGIAPESVGLIIHGTTLATNALIERKGAKTALITSSGHRDSVEMAQENRFEQYDIAIDRPAPLVPRYLRWSVTERLNYRGEVLVPLDEDSVRALIPAIAEQKIEAVAIGLLHAYANGDHERRVAAILAEAYPNLAITLSSEVCPEIREYERQSTACANAYVQPKMARYLTELGARMRDRGYRCPFLLMTSGGGLTTLETAIRFPIRLVESGPAGGAILATEIAKECGLKDVLSYDMGGTTAKICLIDDFAPLSTRTFEVARVYRNLKGSGLPVRIPAIEMVEIGAGGGSIAHVDAMGRLLVGPESASSEPGPACYGRGGTRPTVTDGDVVLGKIDPARFAGGEVALDVDAAAGAVAAEVGAPMQLEGRLGAFAIAEIVDENMANAARVHAIEWGKDITARSMIAFGGAAPLHAARLAEKLDIATVVVPTGAGVGSAIGFLRAPISYEVVRSRYLRLSEFDADAVNALLAEMGREATGIVVAGAGSEGLTESRVAFMRYVGQGHEISVPLPAGSLTAADADRIRAAFEAEYTALYGRTIPGQEPEILSWTLTVSAPTVHAEPPAAAGTGAPAPKPIGSRSVFDPARREDVDYAIYARDDLVPGAAIAGPALIVEDQTTTVVTSTFDVAVNPLGYLMLTSKRAA</sequence>
<feature type="domain" description="Hydantoinase/oxoprolinase N-terminal" evidence="2">
    <location>
        <begin position="9"/>
        <end position="184"/>
    </location>
</feature>
<dbReference type="Pfam" id="PF19278">
    <property type="entry name" value="Hydant_A_C"/>
    <property type="match status" value="1"/>
</dbReference>
<dbReference type="GO" id="GO:0005829">
    <property type="term" value="C:cytosol"/>
    <property type="evidence" value="ECO:0007669"/>
    <property type="project" value="TreeGrafter"/>
</dbReference>
<gene>
    <name evidence="4" type="ORF">GCM10017083_38390</name>
</gene>
<dbReference type="Pfam" id="PF01968">
    <property type="entry name" value="Hydantoinase_A"/>
    <property type="match status" value="1"/>
</dbReference>
<organism evidence="4 5">
    <name type="scientific">Thalassobaculum fulvum</name>
    <dbReference type="NCBI Taxonomy" id="1633335"/>
    <lineage>
        <taxon>Bacteria</taxon>
        <taxon>Pseudomonadati</taxon>
        <taxon>Pseudomonadota</taxon>
        <taxon>Alphaproteobacteria</taxon>
        <taxon>Rhodospirillales</taxon>
        <taxon>Thalassobaculaceae</taxon>
        <taxon>Thalassobaculum</taxon>
    </lineage>
</organism>
<dbReference type="Pfam" id="PF05378">
    <property type="entry name" value="Hydant_A_N"/>
    <property type="match status" value="1"/>
</dbReference>
<dbReference type="InterPro" id="IPR002821">
    <property type="entry name" value="Hydantoinase_A"/>
</dbReference>
<dbReference type="PANTHER" id="PTHR11365:SF23">
    <property type="entry name" value="HYPOTHETICAL 5-OXOPROLINASE (EUROFUNG)-RELATED"/>
    <property type="match status" value="1"/>
</dbReference>
<evidence type="ECO:0000259" key="1">
    <source>
        <dbReference type="Pfam" id="PF01968"/>
    </source>
</evidence>
<dbReference type="GO" id="GO:0017168">
    <property type="term" value="F:5-oxoprolinase (ATP-hydrolyzing) activity"/>
    <property type="evidence" value="ECO:0007669"/>
    <property type="project" value="TreeGrafter"/>
</dbReference>
<dbReference type="Proteomes" id="UP000630353">
    <property type="component" value="Unassembled WGS sequence"/>
</dbReference>
<evidence type="ECO:0000313" key="4">
    <source>
        <dbReference type="EMBL" id="GHD57218.1"/>
    </source>
</evidence>
<feature type="domain" description="Hydantoinase A/oxoprolinase" evidence="1">
    <location>
        <begin position="206"/>
        <end position="501"/>
    </location>
</feature>
<evidence type="ECO:0000259" key="2">
    <source>
        <dbReference type="Pfam" id="PF05378"/>
    </source>
</evidence>
<evidence type="ECO:0000259" key="3">
    <source>
        <dbReference type="Pfam" id="PF19278"/>
    </source>
</evidence>
<dbReference type="InterPro" id="IPR049517">
    <property type="entry name" value="ACX-like_C"/>
</dbReference>
<dbReference type="PANTHER" id="PTHR11365">
    <property type="entry name" value="5-OXOPROLINASE RELATED"/>
    <property type="match status" value="1"/>
</dbReference>
<reference evidence="4" key="2">
    <citation type="submission" date="2020-09" db="EMBL/GenBank/DDBJ databases">
        <authorList>
            <person name="Sun Q."/>
            <person name="Kim S."/>
        </authorList>
    </citation>
    <scope>NUCLEOTIDE SEQUENCE</scope>
    <source>
        <strain evidence="4">KCTC 42651</strain>
    </source>
</reference>
<feature type="domain" description="Acetophenone carboxylase-like C-terminal" evidence="3">
    <location>
        <begin position="538"/>
        <end position="683"/>
    </location>
</feature>
<dbReference type="InterPro" id="IPR008040">
    <property type="entry name" value="Hydant_A_N"/>
</dbReference>
<dbReference type="InterPro" id="IPR045079">
    <property type="entry name" value="Oxoprolinase-like"/>
</dbReference>
<evidence type="ECO:0000313" key="5">
    <source>
        <dbReference type="Proteomes" id="UP000630353"/>
    </source>
</evidence>
<dbReference type="EMBL" id="BMZS01000009">
    <property type="protein sequence ID" value="GHD57218.1"/>
    <property type="molecule type" value="Genomic_DNA"/>
</dbReference>
<dbReference type="RefSeq" id="WP_189992626.1">
    <property type="nucleotide sequence ID" value="NZ_BMZS01000009.1"/>
</dbReference>
<proteinExistence type="predicted"/>